<keyword evidence="1" id="KW-1277">Toxin-antitoxin system</keyword>
<dbReference type="Proteomes" id="UP000228775">
    <property type="component" value="Unassembled WGS sequence"/>
</dbReference>
<dbReference type="NCBIfam" id="TIGR02385">
    <property type="entry name" value="RelE_StbE"/>
    <property type="match status" value="1"/>
</dbReference>
<accession>A0A2M7AY45</accession>
<proteinExistence type="predicted"/>
<organism evidence="2 3">
    <name type="scientific">Candidatus Portnoybacteria bacterium CG06_land_8_20_14_3_00_39_12</name>
    <dbReference type="NCBI Taxonomy" id="1974809"/>
    <lineage>
        <taxon>Bacteria</taxon>
        <taxon>Candidatus Portnoyibacteriota</taxon>
    </lineage>
</organism>
<evidence type="ECO:0000313" key="3">
    <source>
        <dbReference type="Proteomes" id="UP000228775"/>
    </source>
</evidence>
<comment type="caution">
    <text evidence="2">The sequence shown here is derived from an EMBL/GenBank/DDBJ whole genome shotgun (WGS) entry which is preliminary data.</text>
</comment>
<protein>
    <submittedName>
        <fullName evidence="2">Type II toxin-antitoxin system mRNA interferase toxin, RelE/StbE family</fullName>
    </submittedName>
</protein>
<reference evidence="3" key="1">
    <citation type="submission" date="2017-09" db="EMBL/GenBank/DDBJ databases">
        <title>Depth-based differentiation of microbial function through sediment-hosted aquifers and enrichment of novel symbionts in the deep terrestrial subsurface.</title>
        <authorList>
            <person name="Probst A.J."/>
            <person name="Ladd B."/>
            <person name="Jarett J.K."/>
            <person name="Geller-Mcgrath D.E."/>
            <person name="Sieber C.M.K."/>
            <person name="Emerson J.B."/>
            <person name="Anantharaman K."/>
            <person name="Thomas B.C."/>
            <person name="Malmstrom R."/>
            <person name="Stieglmeier M."/>
            <person name="Klingl A."/>
            <person name="Woyke T."/>
            <person name="Ryan C.M."/>
            <person name="Banfield J.F."/>
        </authorList>
    </citation>
    <scope>NUCLEOTIDE SEQUENCE [LARGE SCALE GENOMIC DNA]</scope>
</reference>
<dbReference type="Gene3D" id="3.30.2310.20">
    <property type="entry name" value="RelE-like"/>
    <property type="match status" value="1"/>
</dbReference>
<evidence type="ECO:0000256" key="1">
    <source>
        <dbReference type="ARBA" id="ARBA00022649"/>
    </source>
</evidence>
<gene>
    <name evidence="2" type="ORF">COS76_00595</name>
</gene>
<dbReference type="EMBL" id="PEVY01000011">
    <property type="protein sequence ID" value="PIU75479.1"/>
    <property type="molecule type" value="Genomic_DNA"/>
</dbReference>
<sequence>MKISSIHYHPQFKKSFYRLPKDIQKKTKQKVKLFRENPFHPLLDTHKLHGKLKEQWSFYIKGQYRILFIFDNNDAIFLDIGPHDIYK</sequence>
<dbReference type="InterPro" id="IPR035093">
    <property type="entry name" value="RelE/ParE_toxin_dom_sf"/>
</dbReference>
<dbReference type="Pfam" id="PF05016">
    <property type="entry name" value="ParE_toxin"/>
    <property type="match status" value="1"/>
</dbReference>
<dbReference type="AlphaFoldDB" id="A0A2M7AY45"/>
<dbReference type="InterPro" id="IPR007712">
    <property type="entry name" value="RelE/ParE_toxin"/>
</dbReference>
<evidence type="ECO:0000313" key="2">
    <source>
        <dbReference type="EMBL" id="PIU75479.1"/>
    </source>
</evidence>
<name>A0A2M7AY45_9BACT</name>
<dbReference type="SUPFAM" id="SSF143011">
    <property type="entry name" value="RelE-like"/>
    <property type="match status" value="1"/>
</dbReference>